<dbReference type="RefSeq" id="XP_042997631.1">
    <property type="nucleotide sequence ID" value="XM_043141697.1"/>
</dbReference>
<sequence>MPVDSSWRLVDGEHDSFDTTILPSVDGQGDHVPAPLSSGQPSSGLPSQLSSQGNNPSLGSASASQDSIRDFVKHQDDEQVILREPFRPSVISASSSSRALRGYPRTPDPQFKMPLVDLGGSGRSARTVRPFATGAGYQDGSQGHASRRHDAASTGSPLVKRGARRQDDSSSSSSSSSSGEHHRQQPASLASEVCGALAAMGRSVASLLPSALRNALLWAGDVVVIALSFARYPLGLLLAAYLVFGGAMVVQNMATRSVYSAMSPLCRLPGTSFLHLPFCPPGGRDAGLGRLNATAAGLGAVEFDRLMGAQSRFEQVLERSADGVSLPFQMKRSEAAVRDLRTLVRHSDIQARHELVLELDGYIDTARQAASGLQRFNAHVGSAVDAVISINRWTSRYIDSLSADDDDDDAVRRNPSSSSSPSSALAEWAQWILSPFQPADDPPPFFSERVLLDKYVEHTGLVSERIAALILEAQAVLRLLTRAEDHLGLLYDITSRSSTAVSSRRQEMLRTLWTRLGGNAGRLHSLARQLSLLREVDAQRSTAVRQVSALLLELESIQANLGDLRDRVAEPRLVAASSSSSSSAAAAARIPLSVHIETIDRGVDRLQAARARIRAAEDDRVRDFLAKAGLHQRQDHLIDVARGTVLSSPEGASCTTNLDSSHLSIGTKGIKGQGAIGLDVKDSTVPAYTRAVAFLWLLSRHQNPTWMKRNMTARKQKPKQGSSGNEPARNALSVPKTHGK</sequence>
<feature type="region of interest" description="Disordered" evidence="1">
    <location>
        <begin position="711"/>
        <end position="740"/>
    </location>
</feature>
<feature type="compositionally biased region" description="Low complexity" evidence="1">
    <location>
        <begin position="169"/>
        <end position="178"/>
    </location>
</feature>
<protein>
    <submittedName>
        <fullName evidence="2">Uncharacterized protein</fullName>
    </submittedName>
</protein>
<accession>A0A8E5HRB5</accession>
<dbReference type="Proteomes" id="UP000027002">
    <property type="component" value="Chromosome 3"/>
</dbReference>
<name>A0A8E5HRB5_USTVR</name>
<dbReference type="OrthoDB" id="4179406at2759"/>
<proteinExistence type="predicted"/>
<organism evidence="2 3">
    <name type="scientific">Ustilaginoidea virens</name>
    <name type="common">Rice false smut fungus</name>
    <name type="synonym">Villosiclava virens</name>
    <dbReference type="NCBI Taxonomy" id="1159556"/>
    <lineage>
        <taxon>Eukaryota</taxon>
        <taxon>Fungi</taxon>
        <taxon>Dikarya</taxon>
        <taxon>Ascomycota</taxon>
        <taxon>Pezizomycotina</taxon>
        <taxon>Sordariomycetes</taxon>
        <taxon>Hypocreomycetidae</taxon>
        <taxon>Hypocreales</taxon>
        <taxon>Clavicipitaceae</taxon>
        <taxon>Ustilaginoidea</taxon>
    </lineage>
</organism>
<dbReference type="EMBL" id="CP072755">
    <property type="protein sequence ID" value="QUC19958.1"/>
    <property type="molecule type" value="Genomic_DNA"/>
</dbReference>
<reference evidence="2" key="1">
    <citation type="submission" date="2020-03" db="EMBL/GenBank/DDBJ databases">
        <title>A mixture of massive structural variations and highly conserved coding sequences in Ustilaginoidea virens genome.</title>
        <authorList>
            <person name="Zhang K."/>
            <person name="Zhao Z."/>
            <person name="Zhang Z."/>
            <person name="Li Y."/>
            <person name="Hsiang T."/>
            <person name="Sun W."/>
        </authorList>
    </citation>
    <scope>NUCLEOTIDE SEQUENCE</scope>
    <source>
        <strain evidence="2">UV-8b</strain>
    </source>
</reference>
<dbReference type="AlphaFoldDB" id="A0A8E5HRB5"/>
<dbReference type="GeneID" id="66064977"/>
<feature type="region of interest" description="Disordered" evidence="1">
    <location>
        <begin position="92"/>
        <end position="186"/>
    </location>
</feature>
<feature type="compositionally biased region" description="Polar residues" evidence="1">
    <location>
        <begin position="54"/>
        <end position="66"/>
    </location>
</feature>
<evidence type="ECO:0000313" key="3">
    <source>
        <dbReference type="Proteomes" id="UP000027002"/>
    </source>
</evidence>
<feature type="compositionally biased region" description="Low complexity" evidence="1">
    <location>
        <begin position="35"/>
        <end position="53"/>
    </location>
</feature>
<evidence type="ECO:0000313" key="2">
    <source>
        <dbReference type="EMBL" id="QUC19958.1"/>
    </source>
</evidence>
<gene>
    <name evidence="2" type="ORF">UV8b_04199</name>
</gene>
<feature type="region of interest" description="Disordered" evidence="1">
    <location>
        <begin position="17"/>
        <end position="72"/>
    </location>
</feature>
<evidence type="ECO:0000256" key="1">
    <source>
        <dbReference type="SAM" id="MobiDB-lite"/>
    </source>
</evidence>
<dbReference type="KEGG" id="uvi:66064977"/>
<keyword evidence="3" id="KW-1185">Reference proteome</keyword>